<dbReference type="PANTHER" id="PTHR30478">
    <property type="entry name" value="DNA POLYMERASE III SUBUNIT BETA"/>
    <property type="match status" value="1"/>
</dbReference>
<evidence type="ECO:0000256" key="4">
    <source>
        <dbReference type="ARBA" id="ARBA00022679"/>
    </source>
</evidence>
<dbReference type="InterPro" id="IPR046938">
    <property type="entry name" value="DNA_clamp_sf"/>
</dbReference>
<dbReference type="InterPro" id="IPR001001">
    <property type="entry name" value="DNA_polIII_beta"/>
</dbReference>
<dbReference type="GO" id="GO:0003887">
    <property type="term" value="F:DNA-directed DNA polymerase activity"/>
    <property type="evidence" value="ECO:0007669"/>
    <property type="project" value="UniProtKB-KW"/>
</dbReference>
<dbReference type="GO" id="GO:0005737">
    <property type="term" value="C:cytoplasm"/>
    <property type="evidence" value="ECO:0007669"/>
    <property type="project" value="UniProtKB-SubCell"/>
</dbReference>
<dbReference type="GO" id="GO:0008408">
    <property type="term" value="F:3'-5' exonuclease activity"/>
    <property type="evidence" value="ECO:0007669"/>
    <property type="project" value="InterPro"/>
</dbReference>
<evidence type="ECO:0000256" key="7">
    <source>
        <dbReference type="ARBA" id="ARBA00022932"/>
    </source>
</evidence>
<evidence type="ECO:0000259" key="9">
    <source>
        <dbReference type="Pfam" id="PF02768"/>
    </source>
</evidence>
<dbReference type="SUPFAM" id="SSF55979">
    <property type="entry name" value="DNA clamp"/>
    <property type="match status" value="1"/>
</dbReference>
<dbReference type="EMBL" id="BARU01035947">
    <property type="protein sequence ID" value="GAH86250.1"/>
    <property type="molecule type" value="Genomic_DNA"/>
</dbReference>
<evidence type="ECO:0000313" key="10">
    <source>
        <dbReference type="EMBL" id="GAH86250.1"/>
    </source>
</evidence>
<accession>X1JXX3</accession>
<dbReference type="PANTHER" id="PTHR30478:SF0">
    <property type="entry name" value="BETA SLIDING CLAMP"/>
    <property type="match status" value="1"/>
</dbReference>
<dbReference type="Gene3D" id="3.10.150.10">
    <property type="entry name" value="DNA Polymerase III, subunit A, domain 2"/>
    <property type="match status" value="1"/>
</dbReference>
<keyword evidence="4" id="KW-0808">Transferase</keyword>
<sequence length="185" mass="21628">SKFYFNRDIGNFVMPGICIDILKNIKEKKFEMLVDESNIYFYIGNHTLVTRVLTGRFPEYKELMPDSGDYIYKFKTADMINTVTQANNMININNENIPVKLKFNTVEVDITMKNKEVGEFLDEVKIVTLKSKDKKELAFAFNPDFLNEGLANFDEVHMYVSDPLRPVIFKNDEELKYLLMPIRVN</sequence>
<evidence type="ECO:0000256" key="5">
    <source>
        <dbReference type="ARBA" id="ARBA00022695"/>
    </source>
</evidence>
<dbReference type="CDD" id="cd00140">
    <property type="entry name" value="beta_clamp"/>
    <property type="match status" value="1"/>
</dbReference>
<evidence type="ECO:0000256" key="1">
    <source>
        <dbReference type="ARBA" id="ARBA00004496"/>
    </source>
</evidence>
<evidence type="ECO:0000256" key="3">
    <source>
        <dbReference type="ARBA" id="ARBA00022490"/>
    </source>
</evidence>
<feature type="non-terminal residue" evidence="10">
    <location>
        <position position="1"/>
    </location>
</feature>
<dbReference type="InterPro" id="IPR022635">
    <property type="entry name" value="DNA_polIII_beta_C"/>
</dbReference>
<name>X1JXX3_9ZZZZ</name>
<proteinExistence type="inferred from homology"/>
<comment type="caution">
    <text evidence="10">The sequence shown here is derived from an EMBL/GenBank/DDBJ whole genome shotgun (WGS) entry which is preliminary data.</text>
</comment>
<dbReference type="GO" id="GO:0006271">
    <property type="term" value="P:DNA strand elongation involved in DNA replication"/>
    <property type="evidence" value="ECO:0007669"/>
    <property type="project" value="TreeGrafter"/>
</dbReference>
<feature type="domain" description="DNA polymerase III beta sliding clamp C-terminal" evidence="9">
    <location>
        <begin position="62"/>
        <end position="183"/>
    </location>
</feature>
<evidence type="ECO:0000256" key="8">
    <source>
        <dbReference type="ARBA" id="ARBA00023125"/>
    </source>
</evidence>
<evidence type="ECO:0000256" key="2">
    <source>
        <dbReference type="ARBA" id="ARBA00010752"/>
    </source>
</evidence>
<comment type="similarity">
    <text evidence="2">Belongs to the beta sliding clamp family.</text>
</comment>
<keyword evidence="3" id="KW-0963">Cytoplasm</keyword>
<keyword evidence="7" id="KW-0239">DNA-directed DNA polymerase</keyword>
<dbReference type="Pfam" id="PF02768">
    <property type="entry name" value="DNA_pol3_beta_3"/>
    <property type="match status" value="1"/>
</dbReference>
<keyword evidence="6" id="KW-0235">DNA replication</keyword>
<gene>
    <name evidence="10" type="ORF">S03H2_56208</name>
</gene>
<keyword evidence="8" id="KW-0238">DNA-binding</keyword>
<keyword evidence="5" id="KW-0548">Nucleotidyltransferase</keyword>
<comment type="subcellular location">
    <subcellularLocation>
        <location evidence="1">Cytoplasm</location>
    </subcellularLocation>
</comment>
<organism evidence="10">
    <name type="scientific">marine sediment metagenome</name>
    <dbReference type="NCBI Taxonomy" id="412755"/>
    <lineage>
        <taxon>unclassified sequences</taxon>
        <taxon>metagenomes</taxon>
        <taxon>ecological metagenomes</taxon>
    </lineage>
</organism>
<reference evidence="10" key="1">
    <citation type="journal article" date="2014" name="Front. Microbiol.">
        <title>High frequency of phylogenetically diverse reductive dehalogenase-homologous genes in deep subseafloor sedimentary metagenomes.</title>
        <authorList>
            <person name="Kawai M."/>
            <person name="Futagami T."/>
            <person name="Toyoda A."/>
            <person name="Takaki Y."/>
            <person name="Nishi S."/>
            <person name="Hori S."/>
            <person name="Arai W."/>
            <person name="Tsubouchi T."/>
            <person name="Morono Y."/>
            <person name="Uchiyama I."/>
            <person name="Ito T."/>
            <person name="Fujiyama A."/>
            <person name="Inagaki F."/>
            <person name="Takami H."/>
        </authorList>
    </citation>
    <scope>NUCLEOTIDE SEQUENCE</scope>
    <source>
        <strain evidence="10">Expedition CK06-06</strain>
    </source>
</reference>
<protein>
    <recommendedName>
        <fullName evidence="9">DNA polymerase III beta sliding clamp C-terminal domain-containing protein</fullName>
    </recommendedName>
</protein>
<dbReference type="Gene3D" id="3.70.10.10">
    <property type="match status" value="1"/>
</dbReference>
<dbReference type="AlphaFoldDB" id="X1JXX3"/>
<dbReference type="GO" id="GO:0009360">
    <property type="term" value="C:DNA polymerase III complex"/>
    <property type="evidence" value="ECO:0007669"/>
    <property type="project" value="InterPro"/>
</dbReference>
<evidence type="ECO:0000256" key="6">
    <source>
        <dbReference type="ARBA" id="ARBA00022705"/>
    </source>
</evidence>
<dbReference type="GO" id="GO:0003677">
    <property type="term" value="F:DNA binding"/>
    <property type="evidence" value="ECO:0007669"/>
    <property type="project" value="UniProtKB-KW"/>
</dbReference>